<dbReference type="Pfam" id="PF05903">
    <property type="entry name" value="Peptidase_C97"/>
    <property type="match status" value="1"/>
</dbReference>
<evidence type="ECO:0000256" key="2">
    <source>
        <dbReference type="ARBA" id="ARBA00022670"/>
    </source>
</evidence>
<dbReference type="InterPro" id="IPR008580">
    <property type="entry name" value="PPPDE_dom"/>
</dbReference>
<dbReference type="SMART" id="SM01179">
    <property type="entry name" value="DUF862"/>
    <property type="match status" value="1"/>
</dbReference>
<feature type="domain" description="PPPDE" evidence="5">
    <location>
        <begin position="52"/>
        <end position="181"/>
    </location>
</feature>
<accession>A0A6V0ELW8</accession>
<sequence length="230" mass="25152">MNHWSVRPSGRRERTATRAPPLPAGCPRRAGQRLATGRSLAAWRKRLAVQGSPNLAHVRVAATPIGPSLPGLQAYHTSVLINDKEYAFGGRGILRSAGPQSHLLESDGLCRTALLDFGMTDVSLTDFERQMAPIFRKGTYDVLRKNCNSFTSCAVFLLTGQQLDTSYSYVESLGCWLDSLGLVRVLSGGKYVPNERAEDFDKDRVVRQLRRPSSLGATSSDGTPTRGCWG</sequence>
<evidence type="ECO:0000313" key="6">
    <source>
        <dbReference type="EMBL" id="CAD9583061.1"/>
    </source>
</evidence>
<keyword evidence="3" id="KW-0378">Hydrolase</keyword>
<dbReference type="PANTHER" id="PTHR12378:SF80">
    <property type="entry name" value="IP06716P-RELATED"/>
    <property type="match status" value="1"/>
</dbReference>
<dbReference type="Gene3D" id="3.90.1720.30">
    <property type="entry name" value="PPPDE domains"/>
    <property type="match status" value="1"/>
</dbReference>
<dbReference type="GO" id="GO:0006508">
    <property type="term" value="P:proteolysis"/>
    <property type="evidence" value="ECO:0007669"/>
    <property type="project" value="UniProtKB-KW"/>
</dbReference>
<dbReference type="PROSITE" id="PS51858">
    <property type="entry name" value="PPPDE"/>
    <property type="match status" value="1"/>
</dbReference>
<name>A0A6V0ELW8_9DINO</name>
<proteinExistence type="inferred from homology"/>
<comment type="similarity">
    <text evidence="1">Belongs to the DeSI family.</text>
</comment>
<evidence type="ECO:0000256" key="1">
    <source>
        <dbReference type="ARBA" id="ARBA00008140"/>
    </source>
</evidence>
<evidence type="ECO:0000256" key="4">
    <source>
        <dbReference type="SAM" id="MobiDB-lite"/>
    </source>
</evidence>
<reference evidence="6" key="1">
    <citation type="submission" date="2021-01" db="EMBL/GenBank/DDBJ databases">
        <authorList>
            <person name="Corre E."/>
            <person name="Pelletier E."/>
            <person name="Niang G."/>
            <person name="Scheremetjew M."/>
            <person name="Finn R."/>
            <person name="Kale V."/>
            <person name="Holt S."/>
            <person name="Cochrane G."/>
            <person name="Meng A."/>
            <person name="Brown T."/>
            <person name="Cohen L."/>
        </authorList>
    </citation>
    <scope>NUCLEOTIDE SEQUENCE</scope>
    <source>
        <strain evidence="6">RCC3387</strain>
    </source>
</reference>
<evidence type="ECO:0000259" key="5">
    <source>
        <dbReference type="PROSITE" id="PS51858"/>
    </source>
</evidence>
<feature type="region of interest" description="Disordered" evidence="4">
    <location>
        <begin position="1"/>
        <end position="31"/>
    </location>
</feature>
<dbReference type="EMBL" id="HBGW01050206">
    <property type="protein sequence ID" value="CAD9583061.1"/>
    <property type="molecule type" value="Transcribed_RNA"/>
</dbReference>
<protein>
    <recommendedName>
        <fullName evidence="5">PPPDE domain-containing protein</fullName>
    </recommendedName>
</protein>
<organism evidence="6">
    <name type="scientific">Zooxanthella nutricula</name>
    <dbReference type="NCBI Taxonomy" id="1333877"/>
    <lineage>
        <taxon>Eukaryota</taxon>
        <taxon>Sar</taxon>
        <taxon>Alveolata</taxon>
        <taxon>Dinophyceae</taxon>
        <taxon>Peridiniales</taxon>
        <taxon>Peridiniales incertae sedis</taxon>
        <taxon>Zooxanthella</taxon>
    </lineage>
</organism>
<dbReference type="InterPro" id="IPR042266">
    <property type="entry name" value="PPPDE_sf"/>
</dbReference>
<dbReference type="GO" id="GO:0101005">
    <property type="term" value="F:deubiquitinase activity"/>
    <property type="evidence" value="ECO:0007669"/>
    <property type="project" value="TreeGrafter"/>
</dbReference>
<gene>
    <name evidence="6" type="ORF">BRAN1462_LOCUS31935</name>
</gene>
<dbReference type="GO" id="GO:0016579">
    <property type="term" value="P:protein deubiquitination"/>
    <property type="evidence" value="ECO:0007669"/>
    <property type="project" value="TreeGrafter"/>
</dbReference>
<dbReference type="PANTHER" id="PTHR12378">
    <property type="entry name" value="DESUMOYLATING ISOPEPTIDASE"/>
    <property type="match status" value="1"/>
</dbReference>
<dbReference type="AlphaFoldDB" id="A0A6V0ELW8"/>
<evidence type="ECO:0000256" key="3">
    <source>
        <dbReference type="ARBA" id="ARBA00022801"/>
    </source>
</evidence>
<keyword evidence="2" id="KW-0645">Protease</keyword>